<dbReference type="Pfam" id="PF00392">
    <property type="entry name" value="GntR"/>
    <property type="match status" value="1"/>
</dbReference>
<comment type="caution">
    <text evidence="5">The sequence shown here is derived from an EMBL/GenBank/DDBJ whole genome shotgun (WGS) entry which is preliminary data.</text>
</comment>
<evidence type="ECO:0000313" key="6">
    <source>
        <dbReference type="Proteomes" id="UP000784880"/>
    </source>
</evidence>
<keyword evidence="1" id="KW-0805">Transcription regulation</keyword>
<evidence type="ECO:0000256" key="3">
    <source>
        <dbReference type="ARBA" id="ARBA00023163"/>
    </source>
</evidence>
<feature type="domain" description="HTH gntR-type" evidence="4">
    <location>
        <begin position="12"/>
        <end position="79"/>
    </location>
</feature>
<dbReference type="PANTHER" id="PTHR43537:SF6">
    <property type="entry name" value="HTH-TYPE TRANSCRIPTIONAL REPRESSOR RSPR"/>
    <property type="match status" value="1"/>
</dbReference>
<dbReference type="PANTHER" id="PTHR43537">
    <property type="entry name" value="TRANSCRIPTIONAL REGULATOR, GNTR FAMILY"/>
    <property type="match status" value="1"/>
</dbReference>
<dbReference type="Pfam" id="PF07729">
    <property type="entry name" value="FCD"/>
    <property type="match status" value="1"/>
</dbReference>
<evidence type="ECO:0000256" key="2">
    <source>
        <dbReference type="ARBA" id="ARBA00023125"/>
    </source>
</evidence>
<dbReference type="Proteomes" id="UP000784880">
    <property type="component" value="Unassembled WGS sequence"/>
</dbReference>
<proteinExistence type="predicted"/>
<keyword evidence="6" id="KW-1185">Reference proteome</keyword>
<protein>
    <submittedName>
        <fullName evidence="5">GntR family transcriptional regulator</fullName>
    </submittedName>
</protein>
<keyword evidence="2" id="KW-0238">DNA-binding</keyword>
<dbReference type="InterPro" id="IPR000524">
    <property type="entry name" value="Tscrpt_reg_HTH_GntR"/>
</dbReference>
<name>A0ABS6J9J4_9BACI</name>
<reference evidence="5 6" key="1">
    <citation type="submission" date="2021-06" db="EMBL/GenBank/DDBJ databases">
        <title>Bacillus sp. RD4P76, an endophyte from a halophyte.</title>
        <authorList>
            <person name="Sun J.-Q."/>
        </authorList>
    </citation>
    <scope>NUCLEOTIDE SEQUENCE [LARGE SCALE GENOMIC DNA]</scope>
    <source>
        <strain evidence="5 6">CGMCC 1.15917</strain>
    </source>
</reference>
<keyword evidence="3" id="KW-0804">Transcription</keyword>
<dbReference type="CDD" id="cd07377">
    <property type="entry name" value="WHTH_GntR"/>
    <property type="match status" value="1"/>
</dbReference>
<dbReference type="InterPro" id="IPR011711">
    <property type="entry name" value="GntR_C"/>
</dbReference>
<evidence type="ECO:0000313" key="5">
    <source>
        <dbReference type="EMBL" id="MBU9710353.1"/>
    </source>
</evidence>
<sequence>MENININIRSKGSTREFVYRTVRDQIINWEIKPGQKISEKEISDSLNVSRTPVREAFLQLAQEDLLEIYPQIGTVVSKIDFTLVEEARFVREKIERAIVRDLCSFISEDFIFEMETNLTMQDLCIHKGTNQRLFELDESFHRHLFKESKKLRTWIFISSMTGHFDRLRVLQLASKTDWNLIVNQHKEIFNCILNKDPEGAEKVMGSHLELVNLEKEALKLSHANYFK</sequence>
<evidence type="ECO:0000256" key="1">
    <source>
        <dbReference type="ARBA" id="ARBA00023015"/>
    </source>
</evidence>
<dbReference type="RefSeq" id="WP_217064247.1">
    <property type="nucleotide sequence ID" value="NZ_JAHQCS010000020.1"/>
</dbReference>
<organism evidence="5 6">
    <name type="scientific">Evansella tamaricis</name>
    <dbReference type="NCBI Taxonomy" id="2069301"/>
    <lineage>
        <taxon>Bacteria</taxon>
        <taxon>Bacillati</taxon>
        <taxon>Bacillota</taxon>
        <taxon>Bacilli</taxon>
        <taxon>Bacillales</taxon>
        <taxon>Bacillaceae</taxon>
        <taxon>Evansella</taxon>
    </lineage>
</organism>
<dbReference type="SMART" id="SM00895">
    <property type="entry name" value="FCD"/>
    <property type="match status" value="1"/>
</dbReference>
<evidence type="ECO:0000259" key="4">
    <source>
        <dbReference type="PROSITE" id="PS50949"/>
    </source>
</evidence>
<gene>
    <name evidence="5" type="ORF">KS419_01060</name>
</gene>
<accession>A0ABS6J9J4</accession>
<dbReference type="SMART" id="SM00345">
    <property type="entry name" value="HTH_GNTR"/>
    <property type="match status" value="1"/>
</dbReference>
<dbReference type="PROSITE" id="PS50949">
    <property type="entry name" value="HTH_GNTR"/>
    <property type="match status" value="1"/>
</dbReference>
<dbReference type="EMBL" id="JAHQCS010000020">
    <property type="protein sequence ID" value="MBU9710353.1"/>
    <property type="molecule type" value="Genomic_DNA"/>
</dbReference>